<protein>
    <submittedName>
        <fullName evidence="1">Uncharacterized protein</fullName>
    </submittedName>
</protein>
<gene>
    <name evidence="1" type="ORF">MSPICULIGERA_LOCUS7958</name>
</gene>
<name>A0AA36CJF2_9BILA</name>
<sequence length="77" mass="8772">MSGIIDKTKEAVSNAAEAVKDKYHDLTGEKEYHKEEAKEKAQDAWDQTKARACDKKEEAKDFAAEKLHRGARKIDEH</sequence>
<keyword evidence="2" id="KW-1185">Reference proteome</keyword>
<proteinExistence type="predicted"/>
<dbReference type="AlphaFoldDB" id="A0AA36CJF2"/>
<feature type="non-terminal residue" evidence="1">
    <location>
        <position position="77"/>
    </location>
</feature>
<evidence type="ECO:0000313" key="1">
    <source>
        <dbReference type="EMBL" id="CAJ0569479.1"/>
    </source>
</evidence>
<comment type="caution">
    <text evidence="1">The sequence shown here is derived from an EMBL/GenBank/DDBJ whole genome shotgun (WGS) entry which is preliminary data.</text>
</comment>
<dbReference type="Proteomes" id="UP001177023">
    <property type="component" value="Unassembled WGS sequence"/>
</dbReference>
<reference evidence="1" key="1">
    <citation type="submission" date="2023-06" db="EMBL/GenBank/DDBJ databases">
        <authorList>
            <person name="Delattre M."/>
        </authorList>
    </citation>
    <scope>NUCLEOTIDE SEQUENCE</scope>
    <source>
        <strain evidence="1">AF72</strain>
    </source>
</reference>
<accession>A0AA36CJF2</accession>
<evidence type="ECO:0000313" key="2">
    <source>
        <dbReference type="Proteomes" id="UP001177023"/>
    </source>
</evidence>
<dbReference type="Gene3D" id="1.10.287.700">
    <property type="entry name" value="Helix hairpin bin"/>
    <property type="match status" value="1"/>
</dbReference>
<organism evidence="1 2">
    <name type="scientific">Mesorhabditis spiculigera</name>
    <dbReference type="NCBI Taxonomy" id="96644"/>
    <lineage>
        <taxon>Eukaryota</taxon>
        <taxon>Metazoa</taxon>
        <taxon>Ecdysozoa</taxon>
        <taxon>Nematoda</taxon>
        <taxon>Chromadorea</taxon>
        <taxon>Rhabditida</taxon>
        <taxon>Rhabditina</taxon>
        <taxon>Rhabditomorpha</taxon>
        <taxon>Rhabditoidea</taxon>
        <taxon>Rhabditidae</taxon>
        <taxon>Mesorhabditinae</taxon>
        <taxon>Mesorhabditis</taxon>
    </lineage>
</organism>
<dbReference type="EMBL" id="CATQJA010002036">
    <property type="protein sequence ID" value="CAJ0569479.1"/>
    <property type="molecule type" value="Genomic_DNA"/>
</dbReference>